<gene>
    <name evidence="1" type="ORF">B5G41_13450</name>
</gene>
<organism evidence="1 2">
    <name type="scientific">Alistipes onderdonkii</name>
    <dbReference type="NCBI Taxonomy" id="328813"/>
    <lineage>
        <taxon>Bacteria</taxon>
        <taxon>Pseudomonadati</taxon>
        <taxon>Bacteroidota</taxon>
        <taxon>Bacteroidia</taxon>
        <taxon>Bacteroidales</taxon>
        <taxon>Rikenellaceae</taxon>
        <taxon>Alistipes</taxon>
    </lineage>
</organism>
<evidence type="ECO:0000313" key="2">
    <source>
        <dbReference type="Proteomes" id="UP000195772"/>
    </source>
</evidence>
<comment type="caution">
    <text evidence="1">The sequence shown here is derived from an EMBL/GenBank/DDBJ whole genome shotgun (WGS) entry which is preliminary data.</text>
</comment>
<evidence type="ECO:0000313" key="1">
    <source>
        <dbReference type="EMBL" id="OUN02071.1"/>
    </source>
</evidence>
<reference evidence="2" key="1">
    <citation type="submission" date="2017-04" db="EMBL/GenBank/DDBJ databases">
        <title>Function of individual gut microbiota members based on whole genome sequencing of pure cultures obtained from chicken caecum.</title>
        <authorList>
            <person name="Medvecky M."/>
            <person name="Cejkova D."/>
            <person name="Polansky O."/>
            <person name="Karasova D."/>
            <person name="Kubasova T."/>
            <person name="Cizek A."/>
            <person name="Rychlik I."/>
        </authorList>
    </citation>
    <scope>NUCLEOTIDE SEQUENCE [LARGE SCALE GENOMIC DNA]</scope>
    <source>
        <strain evidence="2">An90</strain>
    </source>
</reference>
<dbReference type="EMBL" id="NFHB01000010">
    <property type="protein sequence ID" value="OUN02071.1"/>
    <property type="molecule type" value="Genomic_DNA"/>
</dbReference>
<dbReference type="Proteomes" id="UP000195772">
    <property type="component" value="Unassembled WGS sequence"/>
</dbReference>
<dbReference type="AlphaFoldDB" id="A0A1Y3QQV1"/>
<protein>
    <submittedName>
        <fullName evidence="1">Uncharacterized protein</fullName>
    </submittedName>
</protein>
<name>A0A1Y3QQV1_9BACT</name>
<proteinExistence type="predicted"/>
<accession>A0A1Y3QQV1</accession>
<sequence length="82" mass="9327">MQLFYLQVQIFYFKFAYLSGKPGHSPNNIVEGGGISKRLLQITSFSAMFFYARMSANDPAGILAQIRGRPARRPQKIRDKKS</sequence>